<reference evidence="1" key="1">
    <citation type="submission" date="2019-08" db="EMBL/GenBank/DDBJ databases">
        <authorList>
            <person name="Kucharzyk K."/>
            <person name="Murdoch R.W."/>
            <person name="Higgins S."/>
            <person name="Loffler F."/>
        </authorList>
    </citation>
    <scope>NUCLEOTIDE SEQUENCE</scope>
</reference>
<organism evidence="1">
    <name type="scientific">bioreactor metagenome</name>
    <dbReference type="NCBI Taxonomy" id="1076179"/>
    <lineage>
        <taxon>unclassified sequences</taxon>
        <taxon>metagenomes</taxon>
        <taxon>ecological metagenomes</taxon>
    </lineage>
</organism>
<protein>
    <submittedName>
        <fullName evidence="1">Uncharacterized protein</fullName>
    </submittedName>
</protein>
<name>A0A644Y6L9_9ZZZZ</name>
<accession>A0A644Y6L9</accession>
<dbReference type="AlphaFoldDB" id="A0A644Y6L9"/>
<gene>
    <name evidence="1" type="ORF">SDC9_70055</name>
</gene>
<comment type="caution">
    <text evidence="1">The sequence shown here is derived from an EMBL/GenBank/DDBJ whole genome shotgun (WGS) entry which is preliminary data.</text>
</comment>
<evidence type="ECO:0000313" key="1">
    <source>
        <dbReference type="EMBL" id="MPM23581.1"/>
    </source>
</evidence>
<sequence>MSMVAYKEPYLLQIMMDDEPLNPRTDYDNFGHMVCWHSRYNLGDQHNFEDTNDLLKTLVRDSVSPDTLIAYVKSGKTDKVKLEYDRSAASWEISSYDTHFKKWYHEASIEGRLEVNRQEIFESLVDTLPNADLYALAAEKSIILPLNLYDHSMLSMSVSSFLGRAQHAEWDSGQVGWIYATPEDIEKEYGSLTPESCEKAKALLKSEVECYDYYLSGQCYGFRLYENGEETDSCWGFLGSFSDMAKEIASQSLPETHQDMVDDLQEVSDTVTRYKGYEDLMEDLEEMEV</sequence>
<proteinExistence type="predicted"/>
<dbReference type="EMBL" id="VSSQ01004064">
    <property type="protein sequence ID" value="MPM23581.1"/>
    <property type="molecule type" value="Genomic_DNA"/>
</dbReference>